<reference evidence="1 2" key="1">
    <citation type="submission" date="2019-03" db="EMBL/GenBank/DDBJ databases">
        <title>Sequencing the genomes of 1000 actinobacteria strains.</title>
        <authorList>
            <person name="Klenk H.-P."/>
        </authorList>
    </citation>
    <scope>NUCLEOTIDE SEQUENCE [LARGE SCALE GENOMIC DNA]</scope>
    <source>
        <strain evidence="1 2">DSM 43805</strain>
    </source>
</reference>
<gene>
    <name evidence="1" type="ORF">C8E87_0271</name>
</gene>
<protein>
    <submittedName>
        <fullName evidence="1">Uncharacterized protein</fullName>
    </submittedName>
</protein>
<organism evidence="1 2">
    <name type="scientific">Paractinoplanes brasiliensis</name>
    <dbReference type="NCBI Taxonomy" id="52695"/>
    <lineage>
        <taxon>Bacteria</taxon>
        <taxon>Bacillati</taxon>
        <taxon>Actinomycetota</taxon>
        <taxon>Actinomycetes</taxon>
        <taxon>Micromonosporales</taxon>
        <taxon>Micromonosporaceae</taxon>
        <taxon>Paractinoplanes</taxon>
    </lineage>
</organism>
<dbReference type="AlphaFoldDB" id="A0A4R6JKD3"/>
<name>A0A4R6JKD3_9ACTN</name>
<dbReference type="EMBL" id="SNWR01000001">
    <property type="protein sequence ID" value="TDO36690.1"/>
    <property type="molecule type" value="Genomic_DNA"/>
</dbReference>
<proteinExistence type="predicted"/>
<comment type="caution">
    <text evidence="1">The sequence shown here is derived from an EMBL/GenBank/DDBJ whole genome shotgun (WGS) entry which is preliminary data.</text>
</comment>
<dbReference type="Proteomes" id="UP000294901">
    <property type="component" value="Unassembled WGS sequence"/>
</dbReference>
<sequence length="45" mass="5001">MSFVIIAILLALALLIVAGPVLEELIDRIRPPGTARRRKRPASHR</sequence>
<evidence type="ECO:0000313" key="1">
    <source>
        <dbReference type="EMBL" id="TDO36690.1"/>
    </source>
</evidence>
<accession>A0A4R6JKD3</accession>
<dbReference type="RefSeq" id="WP_166661026.1">
    <property type="nucleotide sequence ID" value="NZ_BOMD01000101.1"/>
</dbReference>
<evidence type="ECO:0000313" key="2">
    <source>
        <dbReference type="Proteomes" id="UP000294901"/>
    </source>
</evidence>
<keyword evidence="2" id="KW-1185">Reference proteome</keyword>